<evidence type="ECO:0000259" key="2">
    <source>
        <dbReference type="Pfam" id="PF13672"/>
    </source>
</evidence>
<feature type="region of interest" description="Disordered" evidence="1">
    <location>
        <begin position="1"/>
        <end position="55"/>
    </location>
</feature>
<dbReference type="EMBL" id="CP073249">
    <property type="protein sequence ID" value="QUF07353.1"/>
    <property type="molecule type" value="Genomic_DNA"/>
</dbReference>
<dbReference type="AlphaFoldDB" id="A0AA45R746"/>
<proteinExistence type="predicted"/>
<sequence length="336" mass="36205">MDNVTEQDAVERPAAEEHRDSPFPDEPVRHVPIESHAVGDPGRASSRVVPVPDPANWDRRDTVLDGFTLLAGPKQPVVEVRAASVRGLAHRHYGRVRQDEYGFRRTRDGRYFVVAVADGVSAGTHSHLAANIAARQGVDRLARALETTEPDRIPWGGFLRFVAESVELKGRGLLARRKPGSAQPDVREVAELLATTVLYAVVDLVPVDGAHTVHLVSIGDTSAWVLRAGGRWEPQAAVKNEGAELYSGSVRALPLPPPSEPSVVRTTVVPGEALVLMTDGVGDPLGRGTGEVGRFFAEQWADAPASALEFAAQIGFARRSFDDDRTAVALWPVALP</sequence>
<feature type="compositionally biased region" description="Basic and acidic residues" evidence="1">
    <location>
        <begin position="9"/>
        <end position="33"/>
    </location>
</feature>
<dbReference type="Pfam" id="PF13672">
    <property type="entry name" value="PP2C_2"/>
    <property type="match status" value="1"/>
</dbReference>
<reference evidence="3" key="1">
    <citation type="submission" date="2021-04" db="EMBL/GenBank/DDBJ databases">
        <title>Genomic sequence of Actinosynnema pretiosum subsp. pretiosum ATCC 31280 (C-14919).</title>
        <authorList>
            <person name="Bai L."/>
            <person name="Wang X."/>
            <person name="Xiao Y."/>
        </authorList>
    </citation>
    <scope>NUCLEOTIDE SEQUENCE</scope>
    <source>
        <strain evidence="3">ATCC 31280</strain>
    </source>
</reference>
<gene>
    <name evidence="3" type="ORF">KCV87_15765</name>
</gene>
<feature type="domain" description="PPM-type phosphatase" evidence="2">
    <location>
        <begin position="86"/>
        <end position="300"/>
    </location>
</feature>
<dbReference type="Gene3D" id="3.60.40.10">
    <property type="entry name" value="PPM-type phosphatase domain"/>
    <property type="match status" value="1"/>
</dbReference>
<dbReference type="InterPro" id="IPR001932">
    <property type="entry name" value="PPM-type_phosphatase-like_dom"/>
</dbReference>
<evidence type="ECO:0000256" key="1">
    <source>
        <dbReference type="SAM" id="MobiDB-lite"/>
    </source>
</evidence>
<organism evidence="3 4">
    <name type="scientific">Actinosynnema pretiosum subsp. pretiosum</name>
    <dbReference type="NCBI Taxonomy" id="103721"/>
    <lineage>
        <taxon>Bacteria</taxon>
        <taxon>Bacillati</taxon>
        <taxon>Actinomycetota</taxon>
        <taxon>Actinomycetes</taxon>
        <taxon>Pseudonocardiales</taxon>
        <taxon>Pseudonocardiaceae</taxon>
        <taxon>Actinosynnema</taxon>
    </lineage>
</organism>
<dbReference type="Proteomes" id="UP000677152">
    <property type="component" value="Chromosome"/>
</dbReference>
<evidence type="ECO:0000313" key="4">
    <source>
        <dbReference type="Proteomes" id="UP000677152"/>
    </source>
</evidence>
<dbReference type="SUPFAM" id="SSF81606">
    <property type="entry name" value="PP2C-like"/>
    <property type="match status" value="1"/>
</dbReference>
<accession>A0AA45R746</accession>
<dbReference type="InterPro" id="IPR036457">
    <property type="entry name" value="PPM-type-like_dom_sf"/>
</dbReference>
<protein>
    <submittedName>
        <fullName evidence="3">Protein phosphatase 2C domain-containing protein</fullName>
    </submittedName>
</protein>
<name>A0AA45R746_9PSEU</name>
<evidence type="ECO:0000313" key="3">
    <source>
        <dbReference type="EMBL" id="QUF07353.1"/>
    </source>
</evidence>